<proteinExistence type="predicted"/>
<dbReference type="Gramene" id="KCW62406">
    <property type="protein sequence ID" value="KCW62406"/>
    <property type="gene ID" value="EUGRSUZ_H05058"/>
</dbReference>
<protein>
    <submittedName>
        <fullName evidence="1">Uncharacterized protein</fullName>
    </submittedName>
</protein>
<reference evidence="1" key="1">
    <citation type="submission" date="2013-07" db="EMBL/GenBank/DDBJ databases">
        <title>The genome of Eucalyptus grandis.</title>
        <authorList>
            <person name="Schmutz J."/>
            <person name="Hayes R."/>
            <person name="Myburg A."/>
            <person name="Tuskan G."/>
            <person name="Grattapaglia D."/>
            <person name="Rokhsar D.S."/>
        </authorList>
    </citation>
    <scope>NUCLEOTIDE SEQUENCE</scope>
    <source>
        <tissue evidence="1">Leaf extractions</tissue>
    </source>
</reference>
<evidence type="ECO:0000313" key="1">
    <source>
        <dbReference type="EMBL" id="KCW62406.1"/>
    </source>
</evidence>
<name>A0A059B956_EUCGR</name>
<dbReference type="InParanoid" id="A0A059B956"/>
<gene>
    <name evidence="1" type="ORF">EUGRSUZ_H05058</name>
</gene>
<organism evidence="1">
    <name type="scientific">Eucalyptus grandis</name>
    <name type="common">Flooded gum</name>
    <dbReference type="NCBI Taxonomy" id="71139"/>
    <lineage>
        <taxon>Eukaryota</taxon>
        <taxon>Viridiplantae</taxon>
        <taxon>Streptophyta</taxon>
        <taxon>Embryophyta</taxon>
        <taxon>Tracheophyta</taxon>
        <taxon>Spermatophyta</taxon>
        <taxon>Magnoliopsida</taxon>
        <taxon>eudicotyledons</taxon>
        <taxon>Gunneridae</taxon>
        <taxon>Pentapetalae</taxon>
        <taxon>rosids</taxon>
        <taxon>malvids</taxon>
        <taxon>Myrtales</taxon>
        <taxon>Myrtaceae</taxon>
        <taxon>Myrtoideae</taxon>
        <taxon>Eucalypteae</taxon>
        <taxon>Eucalyptus</taxon>
    </lineage>
</organism>
<sequence length="85" mass="9507">MSTQSSEIPQLKRRYSLSFSNSKLPSTDCIVIRKFFTHSVSQTSHSKVRIQSQCVIASCMTCRSNTVIDIGNEDSVHLNLLLKSS</sequence>
<dbReference type="AlphaFoldDB" id="A0A059B956"/>
<accession>A0A059B956</accession>
<dbReference type="EMBL" id="KK198760">
    <property type="protein sequence ID" value="KCW62406.1"/>
    <property type="molecule type" value="Genomic_DNA"/>
</dbReference>